<dbReference type="RefSeq" id="WP_186767581.1">
    <property type="nucleotide sequence ID" value="NZ_SJPF01000002.1"/>
</dbReference>
<reference evidence="1 2" key="1">
    <citation type="submission" date="2019-02" db="EMBL/GenBank/DDBJ databases">
        <title>Deep-cultivation of Planctomycetes and their phenomic and genomic characterization uncovers novel biology.</title>
        <authorList>
            <person name="Wiegand S."/>
            <person name="Jogler M."/>
            <person name="Boedeker C."/>
            <person name="Pinto D."/>
            <person name="Vollmers J."/>
            <person name="Rivas-Marin E."/>
            <person name="Kohn T."/>
            <person name="Peeters S.H."/>
            <person name="Heuer A."/>
            <person name="Rast P."/>
            <person name="Oberbeckmann S."/>
            <person name="Bunk B."/>
            <person name="Jeske O."/>
            <person name="Meyerdierks A."/>
            <person name="Storesund J.E."/>
            <person name="Kallscheuer N."/>
            <person name="Luecker S."/>
            <person name="Lage O.M."/>
            <person name="Pohl T."/>
            <person name="Merkel B.J."/>
            <person name="Hornburger P."/>
            <person name="Mueller R.-W."/>
            <person name="Bruemmer F."/>
            <person name="Labrenz M."/>
            <person name="Spormann A.M."/>
            <person name="Op Den Camp H."/>
            <person name="Overmann J."/>
            <person name="Amann R."/>
            <person name="Jetten M.S.M."/>
            <person name="Mascher T."/>
            <person name="Medema M.H."/>
            <person name="Devos D.P."/>
            <person name="Kaster A.-K."/>
            <person name="Ovreas L."/>
            <person name="Rohde M."/>
            <person name="Galperin M.Y."/>
            <person name="Jogler C."/>
        </authorList>
    </citation>
    <scope>NUCLEOTIDE SEQUENCE [LARGE SCALE GENOMIC DNA]</scope>
    <source>
        <strain evidence="1 2">Enr8</strain>
    </source>
</reference>
<proteinExistence type="predicted"/>
<sequence>MKTELRKKPAARAAVSPTNVEPLDFLTADDKTWMLQKTAEKVYWS</sequence>
<accession>A0A5C5V8G9</accession>
<gene>
    <name evidence="1" type="ORF">Enr8_22730</name>
</gene>
<evidence type="ECO:0000313" key="2">
    <source>
        <dbReference type="Proteomes" id="UP000318878"/>
    </source>
</evidence>
<evidence type="ECO:0000313" key="1">
    <source>
        <dbReference type="EMBL" id="TWT34858.1"/>
    </source>
</evidence>
<dbReference type="EMBL" id="SJPF01000002">
    <property type="protein sequence ID" value="TWT34858.1"/>
    <property type="molecule type" value="Genomic_DNA"/>
</dbReference>
<comment type="caution">
    <text evidence="1">The sequence shown here is derived from an EMBL/GenBank/DDBJ whole genome shotgun (WGS) entry which is preliminary data.</text>
</comment>
<protein>
    <submittedName>
        <fullName evidence="1">Uncharacterized protein</fullName>
    </submittedName>
</protein>
<dbReference type="Proteomes" id="UP000318878">
    <property type="component" value="Unassembled WGS sequence"/>
</dbReference>
<name>A0A5C5V8G9_9BACT</name>
<keyword evidence="2" id="KW-1185">Reference proteome</keyword>
<dbReference type="AlphaFoldDB" id="A0A5C5V8G9"/>
<organism evidence="1 2">
    <name type="scientific">Blastopirellula retiformator</name>
    <dbReference type="NCBI Taxonomy" id="2527970"/>
    <lineage>
        <taxon>Bacteria</taxon>
        <taxon>Pseudomonadati</taxon>
        <taxon>Planctomycetota</taxon>
        <taxon>Planctomycetia</taxon>
        <taxon>Pirellulales</taxon>
        <taxon>Pirellulaceae</taxon>
        <taxon>Blastopirellula</taxon>
    </lineage>
</organism>